<dbReference type="AlphaFoldDB" id="A0A5M3Z915"/>
<dbReference type="Proteomes" id="UP000452235">
    <property type="component" value="Unassembled WGS sequence"/>
</dbReference>
<comment type="caution">
    <text evidence="1">The sequence shown here is derived from an EMBL/GenBank/DDBJ whole genome shotgun (WGS) entry which is preliminary data.</text>
</comment>
<dbReference type="SUPFAM" id="SSF75304">
    <property type="entry name" value="Amidase signature (AS) enzymes"/>
    <property type="match status" value="1"/>
</dbReference>
<dbReference type="VEuPathDB" id="FungiDB:ATEG_00352"/>
<evidence type="ECO:0000313" key="2">
    <source>
        <dbReference type="Proteomes" id="UP000452235"/>
    </source>
</evidence>
<protein>
    <submittedName>
        <fullName evidence="1">Biuret amidohydrolase</fullName>
    </submittedName>
</protein>
<dbReference type="Gene3D" id="3.90.1300.10">
    <property type="entry name" value="Amidase signature (AS) domain"/>
    <property type="match status" value="1"/>
</dbReference>
<keyword evidence="1" id="KW-0378">Hydrolase</keyword>
<dbReference type="InterPro" id="IPR036928">
    <property type="entry name" value="AS_sf"/>
</dbReference>
<proteinExistence type="predicted"/>
<dbReference type="InterPro" id="IPR023631">
    <property type="entry name" value="Amidase_dom"/>
</dbReference>
<keyword evidence="2" id="KW-1185">Reference proteome</keyword>
<evidence type="ECO:0000313" key="1">
    <source>
        <dbReference type="EMBL" id="GFF19346.1"/>
    </source>
</evidence>
<dbReference type="GO" id="GO:0016787">
    <property type="term" value="F:hydrolase activity"/>
    <property type="evidence" value="ECO:0007669"/>
    <property type="project" value="UniProtKB-KW"/>
</dbReference>
<accession>A0A5M3Z915</accession>
<dbReference type="OrthoDB" id="566138at2759"/>
<dbReference type="InterPro" id="IPR000120">
    <property type="entry name" value="Amidase"/>
</dbReference>
<gene>
    <name evidence="1" type="ORF">ATEIFO6365_0010011900</name>
</gene>
<dbReference type="PANTHER" id="PTHR11895:SF7">
    <property type="entry name" value="GLUTAMYL-TRNA(GLN) AMIDOTRANSFERASE SUBUNIT A, MITOCHONDRIAL"/>
    <property type="match status" value="1"/>
</dbReference>
<organism evidence="1 2">
    <name type="scientific">Aspergillus terreus</name>
    <dbReference type="NCBI Taxonomy" id="33178"/>
    <lineage>
        <taxon>Eukaryota</taxon>
        <taxon>Fungi</taxon>
        <taxon>Dikarya</taxon>
        <taxon>Ascomycota</taxon>
        <taxon>Pezizomycotina</taxon>
        <taxon>Eurotiomycetes</taxon>
        <taxon>Eurotiomycetidae</taxon>
        <taxon>Eurotiales</taxon>
        <taxon>Aspergillaceae</taxon>
        <taxon>Aspergillus</taxon>
        <taxon>Aspergillus subgen. Circumdati</taxon>
    </lineage>
</organism>
<reference evidence="1 2" key="1">
    <citation type="submission" date="2020-01" db="EMBL/GenBank/DDBJ databases">
        <title>Aspergillus terreus IFO 6365 whole genome shotgun sequence.</title>
        <authorList>
            <person name="Kanamasa S."/>
            <person name="Takahashi H."/>
        </authorList>
    </citation>
    <scope>NUCLEOTIDE SEQUENCE [LARGE SCALE GENOMIC DNA]</scope>
    <source>
        <strain evidence="1 2">IFO 6365</strain>
    </source>
</reference>
<dbReference type="Pfam" id="PF01425">
    <property type="entry name" value="Amidase"/>
    <property type="match status" value="1"/>
</dbReference>
<dbReference type="PANTHER" id="PTHR11895">
    <property type="entry name" value="TRANSAMIDASE"/>
    <property type="match status" value="1"/>
</dbReference>
<sequence>MANLYILNATQVLDLFKNNTITVEQYARSLLDRIDERDGIVKAWVYLDSEFVLNQARALDQIPPEERGPLHGLAIGVKDIMNTKDMPTQFGSPIYKEHQSCFDSSAVAILRNAGALIFGLSTNPHFLGLSPVVIGLIMGPTRWE</sequence>
<dbReference type="EMBL" id="BLJY01000010">
    <property type="protein sequence ID" value="GFF19346.1"/>
    <property type="molecule type" value="Genomic_DNA"/>
</dbReference>
<name>A0A5M3Z915_ASPTE</name>